<gene>
    <name evidence="2" type="ORF">WN51_02680</name>
</gene>
<evidence type="ECO:0000313" key="2">
    <source>
        <dbReference type="EMBL" id="KOX79415.1"/>
    </source>
</evidence>
<dbReference type="AlphaFoldDB" id="A0A0M9A8I4"/>
<dbReference type="Gene3D" id="1.20.1250.20">
    <property type="entry name" value="MFS general substrate transporter like domains"/>
    <property type="match status" value="1"/>
</dbReference>
<dbReference type="Proteomes" id="UP000053105">
    <property type="component" value="Unassembled WGS sequence"/>
</dbReference>
<name>A0A0M9A8I4_9HYME</name>
<accession>A0A0M9A8I4</accession>
<feature type="transmembrane region" description="Helical" evidence="1">
    <location>
        <begin position="15"/>
        <end position="33"/>
    </location>
</feature>
<keyword evidence="3" id="KW-1185">Reference proteome</keyword>
<dbReference type="OrthoDB" id="6612291at2759"/>
<keyword evidence="1" id="KW-0472">Membrane</keyword>
<sequence>MYPDLNVLIGIESTMWTFAVTASLGALFALTVLPETRGRSLDEIENRFLKKSVTDSSVDVLPTISVQPKNITLQKFASIGEEKHHNITANAYAYDNFCIDLTADDIEKNTEPA</sequence>
<organism evidence="2 3">
    <name type="scientific">Melipona quadrifasciata</name>
    <dbReference type="NCBI Taxonomy" id="166423"/>
    <lineage>
        <taxon>Eukaryota</taxon>
        <taxon>Metazoa</taxon>
        <taxon>Ecdysozoa</taxon>
        <taxon>Arthropoda</taxon>
        <taxon>Hexapoda</taxon>
        <taxon>Insecta</taxon>
        <taxon>Pterygota</taxon>
        <taxon>Neoptera</taxon>
        <taxon>Endopterygota</taxon>
        <taxon>Hymenoptera</taxon>
        <taxon>Apocrita</taxon>
        <taxon>Aculeata</taxon>
        <taxon>Apoidea</taxon>
        <taxon>Anthophila</taxon>
        <taxon>Apidae</taxon>
        <taxon>Melipona</taxon>
    </lineage>
</organism>
<dbReference type="InterPro" id="IPR036259">
    <property type="entry name" value="MFS_trans_sf"/>
</dbReference>
<evidence type="ECO:0000313" key="3">
    <source>
        <dbReference type="Proteomes" id="UP000053105"/>
    </source>
</evidence>
<evidence type="ECO:0000256" key="1">
    <source>
        <dbReference type="SAM" id="Phobius"/>
    </source>
</evidence>
<proteinExistence type="predicted"/>
<reference evidence="2 3" key="1">
    <citation type="submission" date="2015-07" db="EMBL/GenBank/DDBJ databases">
        <title>The genome of Melipona quadrifasciata.</title>
        <authorList>
            <person name="Pan H."/>
            <person name="Kapheim K."/>
        </authorList>
    </citation>
    <scope>NUCLEOTIDE SEQUENCE [LARGE SCALE GENOMIC DNA]</scope>
    <source>
        <strain evidence="2">0111107301</strain>
        <tissue evidence="2">Whole body</tissue>
    </source>
</reference>
<keyword evidence="1" id="KW-1133">Transmembrane helix</keyword>
<protein>
    <submittedName>
        <fullName evidence="2">Facilitated trehalose transporter Tret1-2 like protein</fullName>
    </submittedName>
</protein>
<dbReference type="STRING" id="166423.A0A0M9A8I4"/>
<keyword evidence="1" id="KW-0812">Transmembrane</keyword>
<dbReference type="EMBL" id="KQ435711">
    <property type="protein sequence ID" value="KOX79415.1"/>
    <property type="molecule type" value="Genomic_DNA"/>
</dbReference>